<name>X1A526_9ZZZZ</name>
<dbReference type="InterPro" id="IPR036388">
    <property type="entry name" value="WH-like_DNA-bd_sf"/>
</dbReference>
<dbReference type="InterPro" id="IPR000835">
    <property type="entry name" value="HTH_MarR-typ"/>
</dbReference>
<feature type="domain" description="HTH marR-type" evidence="1">
    <location>
        <begin position="18"/>
        <end position="57"/>
    </location>
</feature>
<sequence>MQRTGDLKLIQELNRSIILKTIRHYGPISRSEIAKRNKISPTTVTAAVRRLLQQGLVCEDSMGTSSGGRKPILVRFSPESQFIVVVAITNSSIKIAETNLEAKSRKQKV</sequence>
<comment type="caution">
    <text evidence="2">The sequence shown here is derived from an EMBL/GenBank/DDBJ whole genome shotgun (WGS) entry which is preliminary data.</text>
</comment>
<reference evidence="2" key="1">
    <citation type="journal article" date="2014" name="Front. Microbiol.">
        <title>High frequency of phylogenetically diverse reductive dehalogenase-homologous genes in deep subseafloor sedimentary metagenomes.</title>
        <authorList>
            <person name="Kawai M."/>
            <person name="Futagami T."/>
            <person name="Toyoda A."/>
            <person name="Takaki Y."/>
            <person name="Nishi S."/>
            <person name="Hori S."/>
            <person name="Arai W."/>
            <person name="Tsubouchi T."/>
            <person name="Morono Y."/>
            <person name="Uchiyama I."/>
            <person name="Ito T."/>
            <person name="Fujiyama A."/>
            <person name="Inagaki F."/>
            <person name="Takami H."/>
        </authorList>
    </citation>
    <scope>NUCLEOTIDE SEQUENCE</scope>
    <source>
        <strain evidence="2">Expedition CK06-06</strain>
    </source>
</reference>
<proteinExistence type="predicted"/>
<dbReference type="SUPFAM" id="SSF46785">
    <property type="entry name" value="Winged helix' DNA-binding domain"/>
    <property type="match status" value="1"/>
</dbReference>
<evidence type="ECO:0000259" key="1">
    <source>
        <dbReference type="Pfam" id="PF01047"/>
    </source>
</evidence>
<accession>X1A526</accession>
<feature type="non-terminal residue" evidence="2">
    <location>
        <position position="109"/>
    </location>
</feature>
<evidence type="ECO:0000313" key="2">
    <source>
        <dbReference type="EMBL" id="GAG77240.1"/>
    </source>
</evidence>
<dbReference type="AlphaFoldDB" id="X1A526"/>
<dbReference type="EMBL" id="BART01018718">
    <property type="protein sequence ID" value="GAG77240.1"/>
    <property type="molecule type" value="Genomic_DNA"/>
</dbReference>
<protein>
    <recommendedName>
        <fullName evidence="1">HTH marR-type domain-containing protein</fullName>
    </recommendedName>
</protein>
<organism evidence="2">
    <name type="scientific">marine sediment metagenome</name>
    <dbReference type="NCBI Taxonomy" id="412755"/>
    <lineage>
        <taxon>unclassified sequences</taxon>
        <taxon>metagenomes</taxon>
        <taxon>ecological metagenomes</taxon>
    </lineage>
</organism>
<dbReference type="GO" id="GO:0003700">
    <property type="term" value="F:DNA-binding transcription factor activity"/>
    <property type="evidence" value="ECO:0007669"/>
    <property type="project" value="InterPro"/>
</dbReference>
<dbReference type="Pfam" id="PF01047">
    <property type="entry name" value="MarR"/>
    <property type="match status" value="1"/>
</dbReference>
<gene>
    <name evidence="2" type="ORF">S01H4_35249</name>
</gene>
<dbReference type="InterPro" id="IPR036390">
    <property type="entry name" value="WH_DNA-bd_sf"/>
</dbReference>
<dbReference type="Gene3D" id="1.10.10.10">
    <property type="entry name" value="Winged helix-like DNA-binding domain superfamily/Winged helix DNA-binding domain"/>
    <property type="match status" value="1"/>
</dbReference>